<gene>
    <name evidence="1" type="ORF">pdam_00016024</name>
</gene>
<reference evidence="1 2" key="1">
    <citation type="journal article" date="2018" name="Sci. Rep.">
        <title>Comparative analysis of the Pocillopora damicornis genome highlights role of immune system in coral evolution.</title>
        <authorList>
            <person name="Cunning R."/>
            <person name="Bay R.A."/>
            <person name="Gillette P."/>
            <person name="Baker A.C."/>
            <person name="Traylor-Knowles N."/>
        </authorList>
    </citation>
    <scope>NUCLEOTIDE SEQUENCE [LARGE SCALE GENOMIC DNA]</scope>
    <source>
        <strain evidence="1">RSMAS</strain>
        <tissue evidence="1">Whole animal</tissue>
    </source>
</reference>
<dbReference type="EMBL" id="RCHS01000659">
    <property type="protein sequence ID" value="RMX57387.1"/>
    <property type="molecule type" value="Genomic_DNA"/>
</dbReference>
<dbReference type="AlphaFoldDB" id="A0A3M6UUV4"/>
<evidence type="ECO:0000313" key="1">
    <source>
        <dbReference type="EMBL" id="RMX57387.1"/>
    </source>
</evidence>
<accession>A0A3M6UUV4</accession>
<dbReference type="Proteomes" id="UP000275408">
    <property type="component" value="Unassembled WGS sequence"/>
</dbReference>
<sequence>MLYRCFESKSERDNPQRFCGKFSGHGSLTSKNLRKNLLSIQRYKLVPLPYVFELVYFLPCVTFCLSSVRINLWISWLKVFTLVTMNVKRCLDAYGMFWTSYNDIKTIQYNRVKHREEN</sequence>
<name>A0A3M6UUV4_POCDA</name>
<comment type="caution">
    <text evidence="1">The sequence shown here is derived from an EMBL/GenBank/DDBJ whole genome shotgun (WGS) entry which is preliminary data.</text>
</comment>
<evidence type="ECO:0000313" key="2">
    <source>
        <dbReference type="Proteomes" id="UP000275408"/>
    </source>
</evidence>
<protein>
    <submittedName>
        <fullName evidence="1">Uncharacterized protein</fullName>
    </submittedName>
</protein>
<proteinExistence type="predicted"/>
<keyword evidence="2" id="KW-1185">Reference proteome</keyword>
<organism evidence="1 2">
    <name type="scientific">Pocillopora damicornis</name>
    <name type="common">Cauliflower coral</name>
    <name type="synonym">Millepora damicornis</name>
    <dbReference type="NCBI Taxonomy" id="46731"/>
    <lineage>
        <taxon>Eukaryota</taxon>
        <taxon>Metazoa</taxon>
        <taxon>Cnidaria</taxon>
        <taxon>Anthozoa</taxon>
        <taxon>Hexacorallia</taxon>
        <taxon>Scleractinia</taxon>
        <taxon>Astrocoeniina</taxon>
        <taxon>Pocilloporidae</taxon>
        <taxon>Pocillopora</taxon>
    </lineage>
</organism>